<sequence>MAILTSLWKDVGTSGQERGLLHSDGSGYSRQNNSREYCYIIRHVRRAPNVSLSTIHTQAASSLRASVSICTIARCLVEGQLQSQRSTHVLSLIPTHHPLNLEWCCARRNWIATEWNQVIFSNESRFKLHIVDNCVHASSIRRRLLHRGLRARVPLYKIPLTANHRRLQLQWAHEHRAWQADWYQVVFSDESRFNFGDHDDRIRVRRSAGERCLPECVIERHSGLTPEVMHFTCAPEVSVSHEPSSIEDLTKEDALRSFDLIKMESSCICPDWSGIR</sequence>
<name>A0A8X6SH01_TRICX</name>
<dbReference type="AlphaFoldDB" id="A0A8X6SH01"/>
<organism evidence="1 2">
    <name type="scientific">Trichonephila clavipes</name>
    <name type="common">Golden silk orbweaver</name>
    <name type="synonym">Nephila clavipes</name>
    <dbReference type="NCBI Taxonomy" id="2585209"/>
    <lineage>
        <taxon>Eukaryota</taxon>
        <taxon>Metazoa</taxon>
        <taxon>Ecdysozoa</taxon>
        <taxon>Arthropoda</taxon>
        <taxon>Chelicerata</taxon>
        <taxon>Arachnida</taxon>
        <taxon>Araneae</taxon>
        <taxon>Araneomorphae</taxon>
        <taxon>Entelegynae</taxon>
        <taxon>Araneoidea</taxon>
        <taxon>Nephilidae</taxon>
        <taxon>Trichonephila</taxon>
    </lineage>
</organism>
<comment type="caution">
    <text evidence="1">The sequence shown here is derived from an EMBL/GenBank/DDBJ whole genome shotgun (WGS) entry which is preliminary data.</text>
</comment>
<dbReference type="EMBL" id="BMAU01021304">
    <property type="protein sequence ID" value="GFY11260.1"/>
    <property type="molecule type" value="Genomic_DNA"/>
</dbReference>
<protein>
    <submittedName>
        <fullName evidence="1">Transposable element Tcb1 transposase</fullName>
    </submittedName>
</protein>
<accession>A0A8X6SH01</accession>
<evidence type="ECO:0000313" key="2">
    <source>
        <dbReference type="Proteomes" id="UP000887159"/>
    </source>
</evidence>
<reference evidence="1" key="1">
    <citation type="submission" date="2020-08" db="EMBL/GenBank/DDBJ databases">
        <title>Multicomponent nature underlies the extraordinary mechanical properties of spider dragline silk.</title>
        <authorList>
            <person name="Kono N."/>
            <person name="Nakamura H."/>
            <person name="Mori M."/>
            <person name="Yoshida Y."/>
            <person name="Ohtoshi R."/>
            <person name="Malay A.D."/>
            <person name="Moran D.A.P."/>
            <person name="Tomita M."/>
            <person name="Numata K."/>
            <person name="Arakawa K."/>
        </authorList>
    </citation>
    <scope>NUCLEOTIDE SEQUENCE</scope>
</reference>
<dbReference type="Gene3D" id="3.30.420.10">
    <property type="entry name" value="Ribonuclease H-like superfamily/Ribonuclease H"/>
    <property type="match status" value="1"/>
</dbReference>
<dbReference type="InterPro" id="IPR036397">
    <property type="entry name" value="RNaseH_sf"/>
</dbReference>
<proteinExistence type="predicted"/>
<evidence type="ECO:0000313" key="1">
    <source>
        <dbReference type="EMBL" id="GFY11260.1"/>
    </source>
</evidence>
<keyword evidence="2" id="KW-1185">Reference proteome</keyword>
<gene>
    <name evidence="1" type="primary">X975_04034</name>
    <name evidence="1" type="ORF">TNCV_4472461</name>
</gene>
<dbReference type="Proteomes" id="UP000887159">
    <property type="component" value="Unassembled WGS sequence"/>
</dbReference>
<dbReference type="GO" id="GO:0003676">
    <property type="term" value="F:nucleic acid binding"/>
    <property type="evidence" value="ECO:0007669"/>
    <property type="project" value="InterPro"/>
</dbReference>